<dbReference type="GO" id="GO:0008233">
    <property type="term" value="F:peptidase activity"/>
    <property type="evidence" value="ECO:0007669"/>
    <property type="project" value="InterPro"/>
</dbReference>
<dbReference type="Proteomes" id="UP000189299">
    <property type="component" value="Unassembled WGS sequence"/>
</dbReference>
<comment type="caution">
    <text evidence="3">The sequence shown here is derived from an EMBL/GenBank/DDBJ whole genome shotgun (WGS) entry which is preliminary data.</text>
</comment>
<sequence length="266" mass="29702">MNKILGVISVVIMIVAMGYLVVSESRTDTKAQADNSKTEQTNTTSATEESTEKATKKATSSDLPDVKLDDWSLVLVGPDHKIETEIDEANQLAALDNGYLIDKRIKADYEEMANAAKAAGFPLVMVSAYRSVATQQEVFAQNVQQVMSSQGVTEEEATAITKKTMTEPGYSEHHTGLAVDVVDETWYNNYPNTVLDEKYGDEPGAKWLADNASKYGFIIRYPKGREDITKITYEPWHLRYVGKESAEYITSNDLTMEEYLDQLKEK</sequence>
<proteinExistence type="predicted"/>
<evidence type="ECO:0000313" key="3">
    <source>
        <dbReference type="EMBL" id="ONN42091.1"/>
    </source>
</evidence>
<feature type="compositionally biased region" description="Low complexity" evidence="1">
    <location>
        <begin position="38"/>
        <end position="48"/>
    </location>
</feature>
<dbReference type="InterPro" id="IPR003709">
    <property type="entry name" value="VanY-like_core_dom"/>
</dbReference>
<dbReference type="InterPro" id="IPR052179">
    <property type="entry name" value="DD-CPase-like"/>
</dbReference>
<dbReference type="PANTHER" id="PTHR34385">
    <property type="entry name" value="D-ALANYL-D-ALANINE CARBOXYPEPTIDASE"/>
    <property type="match status" value="1"/>
</dbReference>
<dbReference type="EMBL" id="MSTR01000011">
    <property type="protein sequence ID" value="ONN42091.1"/>
    <property type="molecule type" value="Genomic_DNA"/>
</dbReference>
<feature type="region of interest" description="Disordered" evidence="1">
    <location>
        <begin position="27"/>
        <end position="62"/>
    </location>
</feature>
<dbReference type="InterPro" id="IPR058193">
    <property type="entry name" value="VanY/YodJ_core_dom"/>
</dbReference>
<gene>
    <name evidence="3" type="ORF">BTN92_11255</name>
</gene>
<name>A0A1V2UFH2_ENTMU</name>
<protein>
    <submittedName>
        <fullName evidence="3">Peptidase M15</fullName>
    </submittedName>
</protein>
<dbReference type="PANTHER" id="PTHR34385:SF1">
    <property type="entry name" value="PEPTIDOGLYCAN L-ALANYL-D-GLUTAMATE ENDOPEPTIDASE CWLK"/>
    <property type="match status" value="1"/>
</dbReference>
<dbReference type="STRING" id="53346.A5802_000785"/>
<evidence type="ECO:0000259" key="2">
    <source>
        <dbReference type="Pfam" id="PF02557"/>
    </source>
</evidence>
<organism evidence="3 4">
    <name type="scientific">Enterococcus mundtii</name>
    <dbReference type="NCBI Taxonomy" id="53346"/>
    <lineage>
        <taxon>Bacteria</taxon>
        <taxon>Bacillati</taxon>
        <taxon>Bacillota</taxon>
        <taxon>Bacilli</taxon>
        <taxon>Lactobacillales</taxon>
        <taxon>Enterococcaceae</taxon>
        <taxon>Enterococcus</taxon>
    </lineage>
</organism>
<dbReference type="OrthoDB" id="9792074at2"/>
<accession>A0A1V2UFH2</accession>
<feature type="domain" description="D-alanyl-D-alanine carboxypeptidase-like core" evidence="2">
    <location>
        <begin position="101"/>
        <end position="243"/>
    </location>
</feature>
<dbReference type="AlphaFoldDB" id="A0A1V2UFH2"/>
<dbReference type="CDD" id="cd14852">
    <property type="entry name" value="LD-carboxypeptidase"/>
    <property type="match status" value="1"/>
</dbReference>
<dbReference type="GO" id="GO:0006508">
    <property type="term" value="P:proteolysis"/>
    <property type="evidence" value="ECO:0007669"/>
    <property type="project" value="InterPro"/>
</dbReference>
<dbReference type="RefSeq" id="WP_077151774.1">
    <property type="nucleotide sequence ID" value="NZ_CABMMO010000011.1"/>
</dbReference>
<dbReference type="Pfam" id="PF02557">
    <property type="entry name" value="VanY"/>
    <property type="match status" value="1"/>
</dbReference>
<dbReference type="InterPro" id="IPR009045">
    <property type="entry name" value="Zn_M74/Hedgehog-like"/>
</dbReference>
<reference evidence="3 4" key="1">
    <citation type="submission" date="2016-12" db="EMBL/GenBank/DDBJ databases">
        <authorList>
            <person name="Song W.-J."/>
            <person name="Kurnit D.M."/>
        </authorList>
    </citation>
    <scope>NUCLEOTIDE SEQUENCE [LARGE SCALE GENOMIC DNA]</scope>
    <source>
        <strain evidence="3 4">CGB1038-1_S1</strain>
    </source>
</reference>
<dbReference type="Gene3D" id="3.30.1380.10">
    <property type="match status" value="1"/>
</dbReference>
<dbReference type="SUPFAM" id="SSF55166">
    <property type="entry name" value="Hedgehog/DD-peptidase"/>
    <property type="match status" value="1"/>
</dbReference>
<evidence type="ECO:0000256" key="1">
    <source>
        <dbReference type="SAM" id="MobiDB-lite"/>
    </source>
</evidence>
<evidence type="ECO:0000313" key="4">
    <source>
        <dbReference type="Proteomes" id="UP000189299"/>
    </source>
</evidence>